<keyword evidence="5 14" id="KW-0812">Transmembrane</keyword>
<evidence type="ECO:0000256" key="5">
    <source>
        <dbReference type="ARBA" id="ARBA00022692"/>
    </source>
</evidence>
<evidence type="ECO:0000256" key="8">
    <source>
        <dbReference type="ARBA" id="ARBA00023122"/>
    </source>
</evidence>
<dbReference type="InterPro" id="IPR000644">
    <property type="entry name" value="CBS_dom"/>
</dbReference>
<evidence type="ECO:0000256" key="15">
    <source>
        <dbReference type="SAM" id="Phobius"/>
    </source>
</evidence>
<dbReference type="Proteomes" id="UP001606301">
    <property type="component" value="Unassembled WGS sequence"/>
</dbReference>
<comment type="subcellular location">
    <subcellularLocation>
        <location evidence="1">Cell inner membrane</location>
        <topology evidence="1">Multi-pass membrane protein</topology>
    </subcellularLocation>
</comment>
<evidence type="ECO:0000259" key="18">
    <source>
        <dbReference type="PROSITE" id="PS51846"/>
    </source>
</evidence>
<keyword evidence="6" id="KW-0677">Repeat</keyword>
<dbReference type="Gene3D" id="3.30.465.10">
    <property type="match status" value="1"/>
</dbReference>
<evidence type="ECO:0000259" key="17">
    <source>
        <dbReference type="PROSITE" id="PS51371"/>
    </source>
</evidence>
<keyword evidence="20" id="KW-1185">Reference proteome</keyword>
<dbReference type="InterPro" id="IPR036318">
    <property type="entry name" value="FAD-bd_PCMH-like_sf"/>
</dbReference>
<keyword evidence="2" id="KW-0813">Transport</keyword>
<dbReference type="PROSITE" id="PS51371">
    <property type="entry name" value="CBS"/>
    <property type="match status" value="1"/>
</dbReference>
<keyword evidence="4" id="KW-0997">Cell inner membrane</keyword>
<proteinExistence type="inferred from homology"/>
<dbReference type="PROSITE" id="PS51846">
    <property type="entry name" value="CNNM"/>
    <property type="match status" value="1"/>
</dbReference>
<evidence type="ECO:0000313" key="19">
    <source>
        <dbReference type="EMBL" id="MFG6442603.1"/>
    </source>
</evidence>
<comment type="function">
    <text evidence="10">Involved in cadaverine and putrescine tolerance in stationary phase. May facilitate the efflux of both cadaverine and putrescine from the cytoplasm, reducing potentially toxic levels under certain stress conditions.</text>
</comment>
<evidence type="ECO:0000256" key="4">
    <source>
        <dbReference type="ARBA" id="ARBA00022519"/>
    </source>
</evidence>
<dbReference type="RefSeq" id="WP_394400017.1">
    <property type="nucleotide sequence ID" value="NZ_JBIGHW010000011.1"/>
</dbReference>
<evidence type="ECO:0000256" key="13">
    <source>
        <dbReference type="PROSITE-ProRule" id="PRU00703"/>
    </source>
</evidence>
<dbReference type="Pfam" id="PF00571">
    <property type="entry name" value="CBS"/>
    <property type="match status" value="1"/>
</dbReference>
<feature type="chain" id="PRO_5045655902" description="Polyamine export protein" evidence="16">
    <location>
        <begin position="22"/>
        <end position="437"/>
    </location>
</feature>
<gene>
    <name evidence="19" type="ORF">ACG0Z3_18100</name>
</gene>
<keyword evidence="16" id="KW-0732">Signal</keyword>
<dbReference type="PANTHER" id="PTHR22777">
    <property type="entry name" value="HEMOLYSIN-RELATED"/>
    <property type="match status" value="1"/>
</dbReference>
<evidence type="ECO:0000256" key="7">
    <source>
        <dbReference type="ARBA" id="ARBA00022989"/>
    </source>
</evidence>
<feature type="domain" description="CNNM transmembrane" evidence="18">
    <location>
        <begin position="1"/>
        <end position="197"/>
    </location>
</feature>
<dbReference type="SUPFAM" id="SSF54631">
    <property type="entry name" value="CBS-domain pair"/>
    <property type="match status" value="1"/>
</dbReference>
<dbReference type="CDD" id="cd04590">
    <property type="entry name" value="CBS_pair_CorC_HlyC_assoc"/>
    <property type="match status" value="1"/>
</dbReference>
<evidence type="ECO:0000256" key="11">
    <source>
        <dbReference type="ARBA" id="ARBA00038280"/>
    </source>
</evidence>
<evidence type="ECO:0000256" key="14">
    <source>
        <dbReference type="PROSITE-ProRule" id="PRU01193"/>
    </source>
</evidence>
<feature type="transmembrane region" description="Helical" evidence="15">
    <location>
        <begin position="132"/>
        <end position="154"/>
    </location>
</feature>
<evidence type="ECO:0000256" key="2">
    <source>
        <dbReference type="ARBA" id="ARBA00022448"/>
    </source>
</evidence>
<dbReference type="SMART" id="SM01091">
    <property type="entry name" value="CorC_HlyC"/>
    <property type="match status" value="1"/>
</dbReference>
<dbReference type="EMBL" id="JBIGHW010000011">
    <property type="protein sequence ID" value="MFG6442603.1"/>
    <property type="molecule type" value="Genomic_DNA"/>
</dbReference>
<name>A0ABW7FMP2_9BURK</name>
<keyword evidence="9 14" id="KW-0472">Membrane</keyword>
<dbReference type="InterPro" id="IPR046342">
    <property type="entry name" value="CBS_dom_sf"/>
</dbReference>
<dbReference type="InterPro" id="IPR044751">
    <property type="entry name" value="Ion_transp-like_CBS"/>
</dbReference>
<evidence type="ECO:0000256" key="6">
    <source>
        <dbReference type="ARBA" id="ARBA00022737"/>
    </source>
</evidence>
<keyword evidence="3" id="KW-1003">Cell membrane</keyword>
<organism evidence="19 20">
    <name type="scientific">Pelomonas margarita</name>
    <dbReference type="NCBI Taxonomy" id="3299031"/>
    <lineage>
        <taxon>Bacteria</taxon>
        <taxon>Pseudomonadati</taxon>
        <taxon>Pseudomonadota</taxon>
        <taxon>Betaproteobacteria</taxon>
        <taxon>Burkholderiales</taxon>
        <taxon>Sphaerotilaceae</taxon>
        <taxon>Roseateles</taxon>
    </lineage>
</organism>
<keyword evidence="7 14" id="KW-1133">Transmembrane helix</keyword>
<dbReference type="Gene3D" id="3.10.580.10">
    <property type="entry name" value="CBS-domain"/>
    <property type="match status" value="1"/>
</dbReference>
<evidence type="ECO:0000256" key="1">
    <source>
        <dbReference type="ARBA" id="ARBA00004429"/>
    </source>
</evidence>
<dbReference type="Pfam" id="PF03471">
    <property type="entry name" value="CorC_HlyC"/>
    <property type="match status" value="1"/>
</dbReference>
<sequence length="437" mass="47485">MTNSLLLLALLIAASAFFSMAELSLAASRRLNLQQRADAGDARAAKVLAVQAHPGDYFTVVQIGVNTVAILAGIVGEGAFTPHFEAALRVVVAPELAATLGFAASFATITALFIVMADLVPKRLAMNEPERVAMALVGPMLLLCRLLKPLAWAFSGITEGLIRLLGLPAKRDETISHRDILALTEAGYQAGVVAGEEQQVIANVFELDTRTVETVMTNRERIVFFSRDDDDALIRTRIADTPHSTYLVCDGGDIDRVAGYVDATDLFQRVLRDEPLSLREDGGVIVKKVLIVPDRLTLSEVLTQFREAHEDFAVIVNEYSLVVGVVTLNDVMSTVMGALVAPHDEEQIVRREDGSFLADGITPIPDVARALDIADWPNAGTYDTLAGFLMVMLRRIPRRTDVVEWQGWRFEVVDVDSYRVDQVMITAALGGVAALTG</sequence>
<evidence type="ECO:0000256" key="3">
    <source>
        <dbReference type="ARBA" id="ARBA00022475"/>
    </source>
</evidence>
<accession>A0ABW7FMP2</accession>
<evidence type="ECO:0000256" key="10">
    <source>
        <dbReference type="ARBA" id="ARBA00037177"/>
    </source>
</evidence>
<dbReference type="InterPro" id="IPR002550">
    <property type="entry name" value="CNNM"/>
</dbReference>
<protein>
    <recommendedName>
        <fullName evidence="12">Polyamine export protein</fullName>
    </recommendedName>
</protein>
<reference evidence="19 20" key="1">
    <citation type="submission" date="2024-08" db="EMBL/GenBank/DDBJ databases">
        <authorList>
            <person name="Lu H."/>
        </authorList>
    </citation>
    <scope>NUCLEOTIDE SEQUENCE [LARGE SCALE GENOMIC DNA]</scope>
    <source>
        <strain evidence="19 20">LKC17W</strain>
    </source>
</reference>
<keyword evidence="8 13" id="KW-0129">CBS domain</keyword>
<comment type="similarity">
    <text evidence="11">Belongs to the UPF0053 family. PaeA subfamily.</text>
</comment>
<evidence type="ECO:0000256" key="12">
    <source>
        <dbReference type="ARBA" id="ARBA00039818"/>
    </source>
</evidence>
<feature type="transmembrane region" description="Helical" evidence="15">
    <location>
        <begin position="96"/>
        <end position="120"/>
    </location>
</feature>
<evidence type="ECO:0000256" key="16">
    <source>
        <dbReference type="SAM" id="SignalP"/>
    </source>
</evidence>
<feature type="domain" description="CBS" evidence="17">
    <location>
        <begin position="285"/>
        <end position="345"/>
    </location>
</feature>
<dbReference type="SUPFAM" id="SSF56176">
    <property type="entry name" value="FAD-binding/transporter-associated domain-like"/>
    <property type="match status" value="1"/>
</dbReference>
<dbReference type="InterPro" id="IPR005170">
    <property type="entry name" value="Transptr-assoc_dom"/>
</dbReference>
<evidence type="ECO:0000313" key="20">
    <source>
        <dbReference type="Proteomes" id="UP001606301"/>
    </source>
</evidence>
<feature type="signal peptide" evidence="16">
    <location>
        <begin position="1"/>
        <end position="21"/>
    </location>
</feature>
<comment type="caution">
    <text evidence="19">The sequence shown here is derived from an EMBL/GenBank/DDBJ whole genome shotgun (WGS) entry which is preliminary data.</text>
</comment>
<evidence type="ECO:0000256" key="9">
    <source>
        <dbReference type="ARBA" id="ARBA00023136"/>
    </source>
</evidence>
<dbReference type="Pfam" id="PF01595">
    <property type="entry name" value="CNNM"/>
    <property type="match status" value="1"/>
</dbReference>
<dbReference type="PANTHER" id="PTHR22777:SF16">
    <property type="entry name" value="POLYAMINE EXPORT PROTEIN"/>
    <property type="match status" value="1"/>
</dbReference>
<dbReference type="InterPro" id="IPR016169">
    <property type="entry name" value="FAD-bd_PCMH_sub2"/>
</dbReference>